<organism evidence="1 2">
    <name type="scientific">Caenorhabditis tropicalis</name>
    <dbReference type="NCBI Taxonomy" id="1561998"/>
    <lineage>
        <taxon>Eukaryota</taxon>
        <taxon>Metazoa</taxon>
        <taxon>Ecdysozoa</taxon>
        <taxon>Nematoda</taxon>
        <taxon>Chromadorea</taxon>
        <taxon>Rhabditida</taxon>
        <taxon>Rhabditina</taxon>
        <taxon>Rhabditomorpha</taxon>
        <taxon>Rhabditoidea</taxon>
        <taxon>Rhabditidae</taxon>
        <taxon>Peloderinae</taxon>
        <taxon>Caenorhabditis</taxon>
    </lineage>
</organism>
<dbReference type="WBParaSite" id="Csp11.Scaffold630.g19763.t1">
    <property type="protein sequence ID" value="Csp11.Scaffold630.g19763.t1"/>
    <property type="gene ID" value="Csp11.Scaffold630.g19763"/>
</dbReference>
<evidence type="ECO:0000313" key="1">
    <source>
        <dbReference type="Proteomes" id="UP000095282"/>
    </source>
</evidence>
<dbReference type="Proteomes" id="UP000095282">
    <property type="component" value="Unplaced"/>
</dbReference>
<protein>
    <submittedName>
        <fullName evidence="2">ZP domain-containing protein</fullName>
    </submittedName>
</protein>
<evidence type="ECO:0000313" key="2">
    <source>
        <dbReference type="WBParaSite" id="Csp11.Scaffold630.g19763.t1"/>
    </source>
</evidence>
<proteinExistence type="predicted"/>
<name>A0A1I7UVI1_9PELO</name>
<keyword evidence="1" id="KW-1185">Reference proteome</keyword>
<reference evidence="2" key="1">
    <citation type="submission" date="2016-11" db="UniProtKB">
        <authorList>
            <consortium name="WormBaseParasite"/>
        </authorList>
    </citation>
    <scope>IDENTIFICATION</scope>
</reference>
<dbReference type="AlphaFoldDB" id="A0A1I7UVI1"/>
<dbReference type="STRING" id="1561998.A0A1I7UVI1"/>
<accession>A0A1I7UVI1</accession>
<sequence length="77" mass="8436">MQITCMAIQGYYVYMSLDDGFSPSENTVFPPLRRVTINAACSSSEMKWNYVLTSGGMNYAILFSSATCDQIPCLGAC</sequence>